<organism evidence="1 2">
    <name type="scientific">Chryseobacterium caseinilyticum</name>
    <dbReference type="NCBI Taxonomy" id="2771428"/>
    <lineage>
        <taxon>Bacteria</taxon>
        <taxon>Pseudomonadati</taxon>
        <taxon>Bacteroidota</taxon>
        <taxon>Flavobacteriia</taxon>
        <taxon>Flavobacteriales</taxon>
        <taxon>Weeksellaceae</taxon>
        <taxon>Chryseobacterium group</taxon>
        <taxon>Chryseobacterium</taxon>
    </lineage>
</organism>
<accession>A0ABR8ZIC3</accession>
<protein>
    <recommendedName>
        <fullName evidence="3">FHA domain-containing protein</fullName>
    </recommendedName>
</protein>
<evidence type="ECO:0000313" key="2">
    <source>
        <dbReference type="Proteomes" id="UP000637299"/>
    </source>
</evidence>
<comment type="caution">
    <text evidence="1">The sequence shown here is derived from an EMBL/GenBank/DDBJ whole genome shotgun (WGS) entry which is preliminary data.</text>
</comment>
<evidence type="ECO:0000313" key="1">
    <source>
        <dbReference type="EMBL" id="MBD8084655.1"/>
    </source>
</evidence>
<dbReference type="EMBL" id="JACYFS010000017">
    <property type="protein sequence ID" value="MBD8084655.1"/>
    <property type="molecule type" value="Genomic_DNA"/>
</dbReference>
<dbReference type="RefSeq" id="WP_191738611.1">
    <property type="nucleotide sequence ID" value="NZ_JACYFS010000017.1"/>
</dbReference>
<keyword evidence="2" id="KW-1185">Reference proteome</keyword>
<evidence type="ECO:0008006" key="3">
    <source>
        <dbReference type="Google" id="ProtNLM"/>
    </source>
</evidence>
<sequence length="282" mass="31840">MTLVIAHRLNNRISLSSDSRISFGNAGHIDYGIKVFSVLVKIYSPTSSETNNTNLDYNYKLGLAVVGSAINAYTVKESVYEILQNLQYIPGHTDLSMVGIASLVFKVFNKTTLDLGDIIQVNGICELILAGYCPIQNKIRIFKFSCDTSTHPIRPFHEEILTENGIEFFGSGKNEADRIHTQNANLSPLHIIRQVIRDGNVVSVGGGLQYGEFVINNFTIYGVEDYVVNDDGTFKEYLYTLRGINLYKEEFERGDDGFHVAYTFKRPFEQEINNIWRQQGIE</sequence>
<reference evidence="1 2" key="1">
    <citation type="submission" date="2020-09" db="EMBL/GenBank/DDBJ databases">
        <title>Genome seq and assembly of Chryseobacterium sp.</title>
        <authorList>
            <person name="Chhetri G."/>
        </authorList>
    </citation>
    <scope>NUCLEOTIDE SEQUENCE [LARGE SCALE GENOMIC DNA]</scope>
    <source>
        <strain evidence="1 2">GCR10</strain>
    </source>
</reference>
<gene>
    <name evidence="1" type="ORF">IC610_19825</name>
</gene>
<dbReference type="Proteomes" id="UP000637299">
    <property type="component" value="Unassembled WGS sequence"/>
</dbReference>
<proteinExistence type="predicted"/>
<name>A0ABR8ZIC3_9FLAO</name>